<evidence type="ECO:0000256" key="7">
    <source>
        <dbReference type="ARBA" id="ARBA00023308"/>
    </source>
</evidence>
<evidence type="ECO:0000313" key="10">
    <source>
        <dbReference type="EMBL" id="EJF47269.1"/>
    </source>
</evidence>
<keyword evidence="7" id="KW-0684">Rhamnose metabolism</keyword>
<evidence type="ECO:0000256" key="2">
    <source>
        <dbReference type="ARBA" id="ARBA00022629"/>
    </source>
</evidence>
<dbReference type="GO" id="GO:0019301">
    <property type="term" value="P:rhamnose catabolic process"/>
    <property type="evidence" value="ECO:0007669"/>
    <property type="project" value="InterPro"/>
</dbReference>
<dbReference type="InterPro" id="IPR043129">
    <property type="entry name" value="ATPase_NBD"/>
</dbReference>
<dbReference type="AlphaFoldDB" id="J0NJI6"/>
<dbReference type="EMBL" id="AKFT01000023">
    <property type="protein sequence ID" value="EJF47269.1"/>
    <property type="molecule type" value="Genomic_DNA"/>
</dbReference>
<keyword evidence="4" id="KW-0547">Nucleotide-binding</keyword>
<evidence type="ECO:0000313" key="11">
    <source>
        <dbReference type="Proteomes" id="UP000002941"/>
    </source>
</evidence>
<evidence type="ECO:0000256" key="5">
    <source>
        <dbReference type="ARBA" id="ARBA00022777"/>
    </source>
</evidence>
<dbReference type="Proteomes" id="UP000002941">
    <property type="component" value="Unassembled WGS sequence"/>
</dbReference>
<evidence type="ECO:0000256" key="6">
    <source>
        <dbReference type="ARBA" id="ARBA00022840"/>
    </source>
</evidence>
<comment type="caution">
    <text evidence="10">The sequence shown here is derived from an EMBL/GenBank/DDBJ whole genome shotgun (WGS) entry which is preliminary data.</text>
</comment>
<keyword evidence="11" id="KW-1185">Reference proteome</keyword>
<dbReference type="Pfam" id="PF00370">
    <property type="entry name" value="FGGY_N"/>
    <property type="match status" value="1"/>
</dbReference>
<dbReference type="GO" id="GO:0042732">
    <property type="term" value="P:D-xylose metabolic process"/>
    <property type="evidence" value="ECO:0007669"/>
    <property type="project" value="UniProtKB-KW"/>
</dbReference>
<dbReference type="eggNOG" id="COG1070">
    <property type="taxonomic scope" value="Bacteria"/>
</dbReference>
<dbReference type="PANTHER" id="PTHR43095:SF5">
    <property type="entry name" value="XYLULOSE KINASE"/>
    <property type="match status" value="1"/>
</dbReference>
<evidence type="ECO:0000259" key="8">
    <source>
        <dbReference type="Pfam" id="PF00370"/>
    </source>
</evidence>
<dbReference type="GO" id="GO:0008993">
    <property type="term" value="F:rhamnulokinase activity"/>
    <property type="evidence" value="ECO:0007669"/>
    <property type="project" value="InterPro"/>
</dbReference>
<dbReference type="SUPFAM" id="SSF53067">
    <property type="entry name" value="Actin-like ATPase domain"/>
    <property type="match status" value="2"/>
</dbReference>
<keyword evidence="2" id="KW-0119">Carbohydrate metabolism</keyword>
<evidence type="ECO:0000256" key="4">
    <source>
        <dbReference type="ARBA" id="ARBA00022741"/>
    </source>
</evidence>
<sequence>MSQTGSHGAVALDLGSSSARAILGVLSHGVLTMREVHRFPHQAQRQEGALCWDIEALTGAVRTGLARGREALGAEPDSIGIDTWGVDYGLLDHEGRLLRPPRAYRDERMSRHAAGLDARISREEAWRATGIAPLEINTAYQVYADLQEDPGLHDQVGLLLPLPDLLAHSLGAPASVGRAIASTTQMAAPGAQEWSAPMVEAVGLPPRWLPPLVDDATVAGRVEGTGTSIVRPGGHDTACAVHALGLEPQETALFISCGSWSLIGATLPEPLLERQVLEAGLTNEVRTDGGVRLLRNLTGLWLLQECQRAWNDDDVASLVRAAGEQPSLGVVVDPDDEVFARPGDMPGKLARWCQEHYGTAPEGRAQTVRLILESLACAHAAYAEQLASLAGSRLEASAPIHLIGGGARNRLLAQMTATACGREVIVGAVEASATGNLLAQFEALGVTRPEDRGQILSDSCPRTVLAPQDDQDDTAAFTAMRNRLAEAKRQ</sequence>
<evidence type="ECO:0000256" key="3">
    <source>
        <dbReference type="ARBA" id="ARBA00022679"/>
    </source>
</evidence>
<proteinExistence type="inferred from homology"/>
<keyword evidence="5 10" id="KW-0418">Kinase</keyword>
<name>J0NJI6_9ACTO</name>
<dbReference type="CDD" id="cd07771">
    <property type="entry name" value="ASKHA_NBD_FGGY_RhaB-like"/>
    <property type="match status" value="1"/>
</dbReference>
<keyword evidence="3" id="KW-0808">Transferase</keyword>
<accession>J0NJI6</accession>
<keyword evidence="6" id="KW-0067">ATP-binding</keyword>
<evidence type="ECO:0000256" key="1">
    <source>
        <dbReference type="ARBA" id="ARBA00009156"/>
    </source>
</evidence>
<keyword evidence="2" id="KW-0859">Xylose metabolism</keyword>
<dbReference type="Gene3D" id="3.30.420.40">
    <property type="match status" value="2"/>
</dbReference>
<feature type="domain" description="Carbohydrate kinase FGGY C-terminal" evidence="9">
    <location>
        <begin position="254"/>
        <end position="441"/>
    </location>
</feature>
<dbReference type="InterPro" id="IPR013449">
    <property type="entry name" value="Rhamnulokinase"/>
</dbReference>
<dbReference type="OrthoDB" id="9761504at2"/>
<gene>
    <name evidence="10" type="ORF">HMPREF1318_0825</name>
</gene>
<dbReference type="GO" id="GO:0005524">
    <property type="term" value="F:ATP binding"/>
    <property type="evidence" value="ECO:0007669"/>
    <property type="project" value="UniProtKB-KW"/>
</dbReference>
<evidence type="ECO:0000259" key="9">
    <source>
        <dbReference type="Pfam" id="PF02782"/>
    </source>
</evidence>
<dbReference type="InterPro" id="IPR018485">
    <property type="entry name" value="FGGY_C"/>
</dbReference>
<dbReference type="Pfam" id="PF02782">
    <property type="entry name" value="FGGY_C"/>
    <property type="match status" value="1"/>
</dbReference>
<organism evidence="10 11">
    <name type="scientific">Actinomyces massiliensis F0489</name>
    <dbReference type="NCBI Taxonomy" id="1125718"/>
    <lineage>
        <taxon>Bacteria</taxon>
        <taxon>Bacillati</taxon>
        <taxon>Actinomycetota</taxon>
        <taxon>Actinomycetes</taxon>
        <taxon>Actinomycetales</taxon>
        <taxon>Actinomycetaceae</taxon>
        <taxon>Actinomyces</taxon>
    </lineage>
</organism>
<dbReference type="InterPro" id="IPR050406">
    <property type="entry name" value="FGGY_Carb_Kinase"/>
</dbReference>
<dbReference type="InterPro" id="IPR018484">
    <property type="entry name" value="FGGY_N"/>
</dbReference>
<comment type="similarity">
    <text evidence="1">Belongs to the FGGY kinase family.</text>
</comment>
<dbReference type="RefSeq" id="WP_008729829.1">
    <property type="nucleotide sequence ID" value="NZ_AKFT01000023.1"/>
</dbReference>
<dbReference type="PATRIC" id="fig|1125718.3.peg.381"/>
<feature type="domain" description="Carbohydrate kinase FGGY N-terminal" evidence="8">
    <location>
        <begin position="10"/>
        <end position="223"/>
    </location>
</feature>
<protein>
    <submittedName>
        <fullName evidence="10">Carbohydrate kinase, FGGY family protein</fullName>
    </submittedName>
</protein>
<dbReference type="PANTHER" id="PTHR43095">
    <property type="entry name" value="SUGAR KINASE"/>
    <property type="match status" value="1"/>
</dbReference>
<reference evidence="10 11" key="1">
    <citation type="submission" date="2012-05" db="EMBL/GenBank/DDBJ databases">
        <authorList>
            <person name="Harkins D.M."/>
            <person name="Madupu R."/>
            <person name="Durkin A.S."/>
            <person name="Torralba M."/>
            <person name="Methe B."/>
            <person name="Sutton G.G."/>
            <person name="Nelson K.E."/>
        </authorList>
    </citation>
    <scope>NUCLEOTIDE SEQUENCE [LARGE SCALE GENOMIC DNA]</scope>
    <source>
        <strain evidence="10 11">F0489</strain>
    </source>
</reference>